<dbReference type="InterPro" id="IPR006963">
    <property type="entry name" value="Mopterin_OxRdtase_4Fe-4S_dom"/>
</dbReference>
<sequence length="725" mass="80216">MEKHMSVCPYCGTGCKFNLLVENEKVVGVEPLNGITNEGRLCLKGLYGYDFVNDTKILTPRLLHPMYRRSRDADFERISWDEAIKIAATKFSEIKSKYGPDAIMTTGSSRGCGNETNFVMQKFARAVIGTNNVDNCARVCHAPSVAGLAQTLGNGAMSNSIQEIGETDCLLIFGYNVADSHPVIARRVIEAKEKGAKVIVCDPRKIETARLADLYLPLKNGSNMALVNAFANVLITENLYDKSYVANHTEGFEEYKAIVSKYTPEYVADITGLDPDDIREAMRIYAAAPSATILWGMGVTQWTMGVDVVKGLSGLALLTGNLGRPHVGVGPVRGQNNVQGSCDLGVLPNVFPGYQPVTDAAIRAKFAKRWGVASLPDKVGAMVTDVPHLVEHGKLKGYYIMGEDPAQTDPDLTAVRKSLAGMEFVIVQDIFMTKTAMLADLVLPATSWGEHEGVFTAADRTFQRFYQAVPPKGECKHDWEIIAEIATAMGYPMHYQNTQEIWDELRELAPKFYGATYEKMEGLGYVQWPCYEVEDAHGAKYLYHGNKFERPSGKGLLYACEWHPPMDQTDSDFPMILCTVREVGHYSCRSMTGNCSALQTLADEPGFVTMNPKDAKRLGIKDRELVHVSSRRGKIITRAQITERTNEGAVYMTYQWWIGACNELTGENFDPTSKTPEYKYSAVKVEPIADQLWAENHVQQEYASLKGKLRGAVENTAAMKVAEVA</sequence>
<dbReference type="GO" id="GO:0016020">
    <property type="term" value="C:membrane"/>
    <property type="evidence" value="ECO:0007669"/>
    <property type="project" value="TreeGrafter"/>
</dbReference>
<dbReference type="CDD" id="cd02753">
    <property type="entry name" value="MopB_Formate-Dh-H"/>
    <property type="match status" value="1"/>
</dbReference>
<keyword evidence="5" id="KW-0411">Iron-sulfur</keyword>
<dbReference type="InterPro" id="IPR006656">
    <property type="entry name" value="Mopterin_OxRdtase"/>
</dbReference>
<gene>
    <name evidence="7" type="ORF">SAMN05428963_107104</name>
</gene>
<dbReference type="GO" id="GO:0015942">
    <property type="term" value="P:formate metabolic process"/>
    <property type="evidence" value="ECO:0007669"/>
    <property type="project" value="InterPro"/>
</dbReference>
<dbReference type="NCBIfam" id="TIGR01591">
    <property type="entry name" value="Fdh-alpha"/>
    <property type="match status" value="1"/>
</dbReference>
<dbReference type="GO" id="GO:0046872">
    <property type="term" value="F:metal ion binding"/>
    <property type="evidence" value="ECO:0007669"/>
    <property type="project" value="UniProtKB-KW"/>
</dbReference>
<dbReference type="PANTHER" id="PTHR43105:SF14">
    <property type="entry name" value="FORMATE DEHYDROGENASE H"/>
    <property type="match status" value="1"/>
</dbReference>
<dbReference type="InterPro" id="IPR041924">
    <property type="entry name" value="Formate_Dh-H_N"/>
</dbReference>
<dbReference type="PIRSF" id="PIRSF000144">
    <property type="entry name" value="CbbBc"/>
    <property type="match status" value="1"/>
</dbReference>
<dbReference type="STRING" id="1365950.SAMN05428963_107104"/>
<evidence type="ECO:0000256" key="2">
    <source>
        <dbReference type="ARBA" id="ARBA00022723"/>
    </source>
</evidence>
<dbReference type="PROSITE" id="PS51669">
    <property type="entry name" value="4FE4S_MOW_BIS_MGD"/>
    <property type="match status" value="1"/>
</dbReference>
<keyword evidence="2" id="KW-0479">Metal-binding</keyword>
<dbReference type="SUPFAM" id="SSF53706">
    <property type="entry name" value="Formate dehydrogenase/DMSO reductase, domains 1-3"/>
    <property type="match status" value="1"/>
</dbReference>
<dbReference type="PROSITE" id="PS00932">
    <property type="entry name" value="MOLYBDOPTERIN_PROK_3"/>
    <property type="match status" value="1"/>
</dbReference>
<keyword evidence="3" id="KW-0560">Oxidoreductase</keyword>
<dbReference type="GO" id="GO:0008863">
    <property type="term" value="F:formate dehydrogenase (NAD+) activity"/>
    <property type="evidence" value="ECO:0007669"/>
    <property type="project" value="InterPro"/>
</dbReference>
<name>A0A1T4RMT0_9HYPH</name>
<dbReference type="SMART" id="SM00926">
    <property type="entry name" value="Molybdop_Fe4S4"/>
    <property type="match status" value="1"/>
</dbReference>
<dbReference type="CDD" id="cd02790">
    <property type="entry name" value="MopB_CT_Formate-Dh_H"/>
    <property type="match status" value="1"/>
</dbReference>
<dbReference type="InterPro" id="IPR006657">
    <property type="entry name" value="MoPterin_dinucl-bd_dom"/>
</dbReference>
<evidence type="ECO:0000313" key="8">
    <source>
        <dbReference type="Proteomes" id="UP000190135"/>
    </source>
</evidence>
<evidence type="ECO:0000256" key="4">
    <source>
        <dbReference type="ARBA" id="ARBA00023004"/>
    </source>
</evidence>
<dbReference type="Gene3D" id="2.20.25.90">
    <property type="entry name" value="ADC-like domains"/>
    <property type="match status" value="1"/>
</dbReference>
<reference evidence="7 8" key="1">
    <citation type="submission" date="2017-02" db="EMBL/GenBank/DDBJ databases">
        <authorList>
            <person name="Peterson S.W."/>
        </authorList>
    </citation>
    <scope>NUCLEOTIDE SEQUENCE [LARGE SCALE GENOMIC DNA]</scope>
    <source>
        <strain evidence="7 8">USBA 369</strain>
    </source>
</reference>
<evidence type="ECO:0000313" key="7">
    <source>
        <dbReference type="EMBL" id="SKA17272.1"/>
    </source>
</evidence>
<keyword evidence="1" id="KW-0004">4Fe-4S</keyword>
<dbReference type="PROSITE" id="PS00490">
    <property type="entry name" value="MOLYBDOPTERIN_PROK_2"/>
    <property type="match status" value="1"/>
</dbReference>
<dbReference type="Pfam" id="PF04879">
    <property type="entry name" value="Molybdop_Fe4S4"/>
    <property type="match status" value="1"/>
</dbReference>
<dbReference type="Pfam" id="PF01568">
    <property type="entry name" value="Molydop_binding"/>
    <property type="match status" value="1"/>
</dbReference>
<evidence type="ECO:0000256" key="1">
    <source>
        <dbReference type="ARBA" id="ARBA00022485"/>
    </source>
</evidence>
<dbReference type="AlphaFoldDB" id="A0A1T4RMT0"/>
<dbReference type="GO" id="GO:0003954">
    <property type="term" value="F:NADH dehydrogenase activity"/>
    <property type="evidence" value="ECO:0007669"/>
    <property type="project" value="TreeGrafter"/>
</dbReference>
<dbReference type="InterPro" id="IPR006478">
    <property type="entry name" value="Formate_DH_asu"/>
</dbReference>
<keyword evidence="4" id="KW-0408">Iron</keyword>
<dbReference type="PANTHER" id="PTHR43105">
    <property type="entry name" value="RESPIRATORY NITRATE REDUCTASE"/>
    <property type="match status" value="1"/>
</dbReference>
<dbReference type="InterPro" id="IPR027467">
    <property type="entry name" value="MopterinOxRdtase_cofactor_BS"/>
</dbReference>
<dbReference type="InterPro" id="IPR009010">
    <property type="entry name" value="Asp_de-COase-like_dom_sf"/>
</dbReference>
<dbReference type="InterPro" id="IPR050123">
    <property type="entry name" value="Prok_molybdopt-oxidoreductase"/>
</dbReference>
<dbReference type="Gene3D" id="3.40.228.10">
    <property type="entry name" value="Dimethylsulfoxide Reductase, domain 2"/>
    <property type="match status" value="1"/>
</dbReference>
<dbReference type="SUPFAM" id="SSF50692">
    <property type="entry name" value="ADC-like"/>
    <property type="match status" value="1"/>
</dbReference>
<dbReference type="InterPro" id="IPR041925">
    <property type="entry name" value="CT_Formate-Dh_H"/>
</dbReference>
<dbReference type="InterPro" id="IPR006655">
    <property type="entry name" value="Mopterin_OxRdtase_prok_CS"/>
</dbReference>
<evidence type="ECO:0000256" key="5">
    <source>
        <dbReference type="ARBA" id="ARBA00023014"/>
    </source>
</evidence>
<dbReference type="GO" id="GO:0043546">
    <property type="term" value="F:molybdopterin cofactor binding"/>
    <property type="evidence" value="ECO:0007669"/>
    <property type="project" value="InterPro"/>
</dbReference>
<dbReference type="GO" id="GO:1990204">
    <property type="term" value="C:oxidoreductase complex"/>
    <property type="evidence" value="ECO:0007669"/>
    <property type="project" value="UniProtKB-ARBA"/>
</dbReference>
<protein>
    <submittedName>
        <fullName evidence="7">Formate dehydrogenase major subunit</fullName>
    </submittedName>
</protein>
<proteinExistence type="predicted"/>
<accession>A0A1T4RMT0</accession>
<dbReference type="Proteomes" id="UP000190135">
    <property type="component" value="Unassembled WGS sequence"/>
</dbReference>
<dbReference type="RefSeq" id="WP_078708606.1">
    <property type="nucleotide sequence ID" value="NZ_FUXL01000007.1"/>
</dbReference>
<dbReference type="GO" id="GO:0022904">
    <property type="term" value="P:respiratory electron transport chain"/>
    <property type="evidence" value="ECO:0007669"/>
    <property type="project" value="TreeGrafter"/>
</dbReference>
<dbReference type="Pfam" id="PF00384">
    <property type="entry name" value="Molybdopterin"/>
    <property type="match status" value="1"/>
</dbReference>
<dbReference type="GO" id="GO:0051539">
    <property type="term" value="F:4 iron, 4 sulfur cluster binding"/>
    <property type="evidence" value="ECO:0007669"/>
    <property type="project" value="UniProtKB-KW"/>
</dbReference>
<evidence type="ECO:0000256" key="3">
    <source>
        <dbReference type="ARBA" id="ARBA00023002"/>
    </source>
</evidence>
<dbReference type="Gene3D" id="3.40.50.740">
    <property type="match status" value="1"/>
</dbReference>
<dbReference type="Gene3D" id="2.40.40.20">
    <property type="match status" value="1"/>
</dbReference>
<organism evidence="7 8">
    <name type="scientific">Consotaella salsifontis</name>
    <dbReference type="NCBI Taxonomy" id="1365950"/>
    <lineage>
        <taxon>Bacteria</taxon>
        <taxon>Pseudomonadati</taxon>
        <taxon>Pseudomonadota</taxon>
        <taxon>Alphaproteobacteria</taxon>
        <taxon>Hyphomicrobiales</taxon>
        <taxon>Aurantimonadaceae</taxon>
        <taxon>Consotaella</taxon>
    </lineage>
</organism>
<keyword evidence="8" id="KW-1185">Reference proteome</keyword>
<dbReference type="OrthoDB" id="9816402at2"/>
<dbReference type="PROSITE" id="PS00551">
    <property type="entry name" value="MOLYBDOPTERIN_PROK_1"/>
    <property type="match status" value="1"/>
</dbReference>
<feature type="domain" description="4Fe-4S Mo/W bis-MGD-type" evidence="6">
    <location>
        <begin position="1"/>
        <end position="56"/>
    </location>
</feature>
<dbReference type="FunFam" id="3.40.228.10:FF:000002">
    <property type="entry name" value="Formate dehydrogenase subunit alpha"/>
    <property type="match status" value="1"/>
</dbReference>
<dbReference type="EMBL" id="FUXL01000007">
    <property type="protein sequence ID" value="SKA17272.1"/>
    <property type="molecule type" value="Genomic_DNA"/>
</dbReference>
<evidence type="ECO:0000259" key="6">
    <source>
        <dbReference type="PROSITE" id="PS51669"/>
    </source>
</evidence>